<keyword evidence="3" id="KW-1185">Reference proteome</keyword>
<organism evidence="2 3">
    <name type="scientific">Acidithiobacillus marinus</name>
    <dbReference type="NCBI Taxonomy" id="187490"/>
    <lineage>
        <taxon>Bacteria</taxon>
        <taxon>Pseudomonadati</taxon>
        <taxon>Pseudomonadota</taxon>
        <taxon>Acidithiobacillia</taxon>
        <taxon>Acidithiobacillales</taxon>
        <taxon>Acidithiobacillaceae</taxon>
        <taxon>Acidithiobacillus</taxon>
    </lineage>
</organism>
<gene>
    <name evidence="2" type="ORF">B1757_09185</name>
</gene>
<reference evidence="2 3" key="1">
    <citation type="submission" date="2017-03" db="EMBL/GenBank/DDBJ databases">
        <title>Draft genime sequence of the acidophilic sulfur-oxidizing bacterium Acidithiobacillus sp. SH, isolated from seawater.</title>
        <authorList>
            <person name="Sharmin S."/>
            <person name="Tokuhisa M."/>
            <person name="Kanao T."/>
            <person name="Kamimura K."/>
        </authorList>
    </citation>
    <scope>NUCLEOTIDE SEQUENCE [LARGE SCALE GENOMIC DNA]</scope>
    <source>
        <strain evidence="2 3">SH</strain>
    </source>
</reference>
<evidence type="ECO:0008006" key="4">
    <source>
        <dbReference type="Google" id="ProtNLM"/>
    </source>
</evidence>
<dbReference type="RefSeq" id="WP_101538026.1">
    <property type="nucleotide sequence ID" value="NZ_MXAV01000034.1"/>
</dbReference>
<proteinExistence type="predicted"/>
<feature type="transmembrane region" description="Helical" evidence="1">
    <location>
        <begin position="208"/>
        <end position="235"/>
    </location>
</feature>
<feature type="transmembrane region" description="Helical" evidence="1">
    <location>
        <begin position="41"/>
        <end position="59"/>
    </location>
</feature>
<feature type="transmembrane region" description="Helical" evidence="1">
    <location>
        <begin position="12"/>
        <end position="35"/>
    </location>
</feature>
<name>A0A2I1DLH7_9PROT</name>
<keyword evidence="1" id="KW-1133">Transmembrane helix</keyword>
<feature type="transmembrane region" description="Helical" evidence="1">
    <location>
        <begin position="80"/>
        <end position="102"/>
    </location>
</feature>
<feature type="transmembrane region" description="Helical" evidence="1">
    <location>
        <begin position="175"/>
        <end position="193"/>
    </location>
</feature>
<keyword evidence="1" id="KW-0812">Transmembrane</keyword>
<dbReference type="AlphaFoldDB" id="A0A2I1DLH7"/>
<feature type="transmembrane region" description="Helical" evidence="1">
    <location>
        <begin position="132"/>
        <end position="154"/>
    </location>
</feature>
<accession>A0A2I1DLH7</accession>
<evidence type="ECO:0000256" key="1">
    <source>
        <dbReference type="SAM" id="Phobius"/>
    </source>
</evidence>
<evidence type="ECO:0000313" key="2">
    <source>
        <dbReference type="EMBL" id="PKY10732.1"/>
    </source>
</evidence>
<dbReference type="InParanoid" id="A0A2I1DLH7"/>
<protein>
    <recommendedName>
        <fullName evidence="4">DUF4013 domain-containing protein</fullName>
    </recommendedName>
</protein>
<dbReference type="Proteomes" id="UP000234329">
    <property type="component" value="Unassembled WGS sequence"/>
</dbReference>
<comment type="caution">
    <text evidence="2">The sequence shown here is derived from an EMBL/GenBank/DDBJ whole genome shotgun (WGS) entry which is preliminary data.</text>
</comment>
<sequence length="242" mass="28386">MLSRDIKMRLWYMPFALIGRGSFCFLLMTMALLAVTFLPSILFFAALFIWIPTLWILYARVYYHWSFAETWIRIRRHVRSILIIFAFYSVPVVLTAGLFRTVSLRDYRAWMYPGAGSSAHSIWLRFCDKLPLAFLLIIFGYFLFWPAISAIMFLDKKITPMDMMISTSEIFERLSFPKLVIITSIVLGFYWILSEYIARVFMSWESVAVMVVLTIFTVILSGWSFAFGLTLDYYLDISNKDE</sequence>
<evidence type="ECO:0000313" key="3">
    <source>
        <dbReference type="Proteomes" id="UP000234329"/>
    </source>
</evidence>
<keyword evidence="1" id="KW-0472">Membrane</keyword>
<dbReference type="EMBL" id="MXAV01000034">
    <property type="protein sequence ID" value="PKY10732.1"/>
    <property type="molecule type" value="Genomic_DNA"/>
</dbReference>